<name>A0A9P6LQ34_9PEZI</name>
<dbReference type="PANTHER" id="PTHR24148:SF78">
    <property type="entry name" value="HETEROKARYON INCOMPATIBILITY DOMAIN-CONTAINING PROTEIN"/>
    <property type="match status" value="1"/>
</dbReference>
<protein>
    <recommendedName>
        <fullName evidence="1">Heterokaryon incompatibility domain-containing protein</fullName>
    </recommendedName>
</protein>
<dbReference type="AlphaFoldDB" id="A0A9P6LQ34"/>
<dbReference type="RefSeq" id="XP_038751309.1">
    <property type="nucleotide sequence ID" value="XM_038883714.1"/>
</dbReference>
<dbReference type="PANTHER" id="PTHR24148">
    <property type="entry name" value="ANKYRIN REPEAT DOMAIN-CONTAINING PROTEIN 39 HOMOLOG-RELATED"/>
    <property type="match status" value="1"/>
</dbReference>
<organism evidence="2 3">
    <name type="scientific">Colletotrichum karsti</name>
    <dbReference type="NCBI Taxonomy" id="1095194"/>
    <lineage>
        <taxon>Eukaryota</taxon>
        <taxon>Fungi</taxon>
        <taxon>Dikarya</taxon>
        <taxon>Ascomycota</taxon>
        <taxon>Pezizomycotina</taxon>
        <taxon>Sordariomycetes</taxon>
        <taxon>Hypocreomycetidae</taxon>
        <taxon>Glomerellales</taxon>
        <taxon>Glomerellaceae</taxon>
        <taxon>Colletotrichum</taxon>
        <taxon>Colletotrichum boninense species complex</taxon>
    </lineage>
</organism>
<reference evidence="2" key="1">
    <citation type="submission" date="2020-03" db="EMBL/GenBank/DDBJ databases">
        <authorList>
            <person name="He L."/>
        </authorList>
    </citation>
    <scope>NUCLEOTIDE SEQUENCE</scope>
    <source>
        <strain evidence="2">CkLH20</strain>
    </source>
</reference>
<evidence type="ECO:0000259" key="1">
    <source>
        <dbReference type="Pfam" id="PF06985"/>
    </source>
</evidence>
<comment type="caution">
    <text evidence="2">The sequence shown here is derived from an EMBL/GenBank/DDBJ whole genome shotgun (WGS) entry which is preliminary data.</text>
</comment>
<dbReference type="InterPro" id="IPR010730">
    <property type="entry name" value="HET"/>
</dbReference>
<reference evidence="2" key="2">
    <citation type="submission" date="2020-11" db="EMBL/GenBank/DDBJ databases">
        <title>Whole genome sequencing of Colletotrichum sp.</title>
        <authorList>
            <person name="Li H."/>
        </authorList>
    </citation>
    <scope>NUCLEOTIDE SEQUENCE</scope>
    <source>
        <strain evidence="2">CkLH20</strain>
    </source>
</reference>
<evidence type="ECO:0000313" key="2">
    <source>
        <dbReference type="EMBL" id="KAF9881848.1"/>
    </source>
</evidence>
<dbReference type="EMBL" id="JAATWM020000002">
    <property type="protein sequence ID" value="KAF9881848.1"/>
    <property type="molecule type" value="Genomic_DNA"/>
</dbReference>
<sequence>MANFVYEPLDTCTFRLLRLFKGRKHYDDRVCCELYEAPHPSEIDDDEDVYEALSYTWGNPDDTEPSPDETKDILMNDHQVPVTKNLYNALYHLRYPGEDRIIWVDALCINQRDASERSLQVRQMCVIYSKAKSVIIWLGESSEGIKLLMEGVRELDRRILRRPKPQEKDRLDVWYDEGRSFVRNMAASNYQVRREALEKLMKRSWFRRVWVVQEAAVASRATIQCSWESAPTRTFALMPELMDVKPQNRARTLLEVMPGPCREQSWWRKDRRFNTLLQKFGWFEATDERDKIFALLGISVDTAVADCPLKVDYDADMAEVCRRTISFLACGDILDVVTYSSPVWPLKELRRMLPSLRKNVFEWALRTEGSHAPLLRRLIHGMPRIDINVPLDDGGSYPVMVLIDKENSAEDFGALLDFTHRDAAELTSSVYSWDDKT</sequence>
<dbReference type="GeneID" id="62156788"/>
<dbReference type="Pfam" id="PF06985">
    <property type="entry name" value="HET"/>
    <property type="match status" value="1"/>
</dbReference>
<gene>
    <name evidence="2" type="ORF">CkaCkLH20_00994</name>
</gene>
<feature type="domain" description="Heterokaryon incompatibility" evidence="1">
    <location>
        <begin position="50"/>
        <end position="214"/>
    </location>
</feature>
<dbReference type="InterPro" id="IPR052895">
    <property type="entry name" value="HetReg/Transcr_Mod"/>
</dbReference>
<dbReference type="OrthoDB" id="194358at2759"/>
<proteinExistence type="predicted"/>
<keyword evidence="3" id="KW-1185">Reference proteome</keyword>
<dbReference type="Proteomes" id="UP000781932">
    <property type="component" value="Unassembled WGS sequence"/>
</dbReference>
<evidence type="ECO:0000313" key="3">
    <source>
        <dbReference type="Proteomes" id="UP000781932"/>
    </source>
</evidence>
<accession>A0A9P6LQ34</accession>